<dbReference type="Proteomes" id="UP000887159">
    <property type="component" value="Unassembled WGS sequence"/>
</dbReference>
<dbReference type="Pfam" id="PF00078">
    <property type="entry name" value="RVT_1"/>
    <property type="match status" value="1"/>
</dbReference>
<dbReference type="SUPFAM" id="SSF56672">
    <property type="entry name" value="DNA/RNA polymerases"/>
    <property type="match status" value="1"/>
</dbReference>
<dbReference type="Gene3D" id="3.60.10.10">
    <property type="entry name" value="Endonuclease/exonuclease/phosphatase"/>
    <property type="match status" value="1"/>
</dbReference>
<protein>
    <submittedName>
        <fullName evidence="2">Probable RNA-directed DNA polymerase from transposon X-element</fullName>
    </submittedName>
</protein>
<proteinExistence type="predicted"/>
<dbReference type="PROSITE" id="PS50878">
    <property type="entry name" value="RT_POL"/>
    <property type="match status" value="1"/>
</dbReference>
<dbReference type="PANTHER" id="PTHR36688:SF2">
    <property type="entry name" value="ENDONUCLEASE_EXONUCLEASE_PHOSPHATASE DOMAIN-CONTAINING PROTEIN"/>
    <property type="match status" value="1"/>
</dbReference>
<keyword evidence="2" id="KW-0808">Transferase</keyword>
<dbReference type="EMBL" id="BMAU01021282">
    <property type="protein sequence ID" value="GFY08569.1"/>
    <property type="molecule type" value="Genomic_DNA"/>
</dbReference>
<dbReference type="AlphaFoldDB" id="A0A8X6VDG5"/>
<comment type="caution">
    <text evidence="2">The sequence shown here is derived from an EMBL/GenBank/DDBJ whole genome shotgun (WGS) entry which is preliminary data.</text>
</comment>
<keyword evidence="2" id="KW-0695">RNA-directed DNA polymerase</keyword>
<keyword evidence="2" id="KW-0548">Nucleotidyltransferase</keyword>
<dbReference type="InterPro" id="IPR043502">
    <property type="entry name" value="DNA/RNA_pol_sf"/>
</dbReference>
<organism evidence="2 3">
    <name type="scientific">Trichonephila clavipes</name>
    <name type="common">Golden silk orbweaver</name>
    <name type="synonym">Nephila clavipes</name>
    <dbReference type="NCBI Taxonomy" id="2585209"/>
    <lineage>
        <taxon>Eukaryota</taxon>
        <taxon>Metazoa</taxon>
        <taxon>Ecdysozoa</taxon>
        <taxon>Arthropoda</taxon>
        <taxon>Chelicerata</taxon>
        <taxon>Arachnida</taxon>
        <taxon>Araneae</taxon>
        <taxon>Araneomorphae</taxon>
        <taxon>Entelegynae</taxon>
        <taxon>Araneoidea</taxon>
        <taxon>Nephilidae</taxon>
        <taxon>Trichonephila</taxon>
    </lineage>
</organism>
<name>A0A8X6VDG5_TRICX</name>
<dbReference type="PANTHER" id="PTHR36688">
    <property type="entry name" value="ENDO/EXONUCLEASE/PHOSPHATASE DOMAIN-CONTAINING PROTEIN"/>
    <property type="match status" value="1"/>
</dbReference>
<dbReference type="InterPro" id="IPR036691">
    <property type="entry name" value="Endo/exonu/phosph_ase_sf"/>
</dbReference>
<evidence type="ECO:0000313" key="3">
    <source>
        <dbReference type="Proteomes" id="UP000887159"/>
    </source>
</evidence>
<evidence type="ECO:0000313" key="2">
    <source>
        <dbReference type="EMBL" id="GFY08569.1"/>
    </source>
</evidence>
<gene>
    <name evidence="2" type="primary">X-element ORF2</name>
    <name evidence="2" type="ORF">TNCV_810021</name>
</gene>
<dbReference type="InterPro" id="IPR052560">
    <property type="entry name" value="RdDP_mobile_element"/>
</dbReference>
<feature type="domain" description="Reverse transcriptase" evidence="1">
    <location>
        <begin position="364"/>
        <end position="633"/>
    </location>
</feature>
<dbReference type="GO" id="GO:0003964">
    <property type="term" value="F:RNA-directed DNA polymerase activity"/>
    <property type="evidence" value="ECO:0007669"/>
    <property type="project" value="UniProtKB-KW"/>
</dbReference>
<sequence length="786" mass="90716">MACIYRHPHGSINVTELDAILTHNNRTFLFGDFNAKHSSWNPGRSNANGNILSNWAVASAIDIIAPDTPTHFNHNAPSTIIDIGFAANFSHSNVFTVNELSSDHNPVIFDFVTNCQLPPLLQTLKTTNWIKFQEILHYNMPGNPTIDNLDQAVQNFSNMISDAINTSTSTRISKTSHLRLPINIRELNKTKNRFRKLWNNTRYPLYKRKVNALVRQIRIEINEHKNRTWKNLLSSLNVEDNSLYNLHKRITKKYTVIPPLHGPSGRAFSDFEKAEAFQDTLEVPFQENAEPYSDDKIEEVESLVNHYFDNFNTLTPPLTLPLEVRGIIKKLHNRKSPGPDQMPNIALKYLPINAITHLTKIYNRCLIDCHFPTQWKIVNVVMLPKPNQDHKFSQNYRPISLLNTTAKIFERIILNRIKTHCKAIDCIPPEQCGFREGHSTLHQLIRATNIINEGFASKLYTVGVFLDVKRAFDKMWHDGLTYKMIKLKFPAYVNKIIHNYLHNRTFRVRVNNTFSETGFCQSGTPQGSVLSPYLYNIFTYDFPDHHTVSTCLFADDSAALTQGVNLKYTIKTMQQFLVKLEKWLTDWRIAINVEKTQAIVFRKWGVIDPQTELTLFDDNILWVSVVRYLGLYLDSRLTYKNHIDYLSDKFWGRIALAISLIGRSSPLSLENKVILYKKILRPTITYGSPIWGAAAPTHTKRIQIIQNKILRIIANAPWYVRNSVIHHDLHMEPIVNFITRTSRNVFTSIQNHNNPIIKAQTLFTYPHAKINFAYKTTKWNLPLKPP</sequence>
<evidence type="ECO:0000259" key="1">
    <source>
        <dbReference type="PROSITE" id="PS50878"/>
    </source>
</evidence>
<dbReference type="CDD" id="cd01650">
    <property type="entry name" value="RT_nLTR_like"/>
    <property type="match status" value="1"/>
</dbReference>
<dbReference type="InterPro" id="IPR005135">
    <property type="entry name" value="Endo/exonuclease/phosphatase"/>
</dbReference>
<dbReference type="Pfam" id="PF14529">
    <property type="entry name" value="Exo_endo_phos_2"/>
    <property type="match status" value="1"/>
</dbReference>
<keyword evidence="3" id="KW-1185">Reference proteome</keyword>
<dbReference type="InterPro" id="IPR000477">
    <property type="entry name" value="RT_dom"/>
</dbReference>
<accession>A0A8X6VDG5</accession>
<dbReference type="SUPFAM" id="SSF56219">
    <property type="entry name" value="DNase I-like"/>
    <property type="match status" value="1"/>
</dbReference>
<reference evidence="2" key="1">
    <citation type="submission" date="2020-08" db="EMBL/GenBank/DDBJ databases">
        <title>Multicomponent nature underlies the extraordinary mechanical properties of spider dragline silk.</title>
        <authorList>
            <person name="Kono N."/>
            <person name="Nakamura H."/>
            <person name="Mori M."/>
            <person name="Yoshida Y."/>
            <person name="Ohtoshi R."/>
            <person name="Malay A.D."/>
            <person name="Moran D.A.P."/>
            <person name="Tomita M."/>
            <person name="Numata K."/>
            <person name="Arakawa K."/>
        </authorList>
    </citation>
    <scope>NUCLEOTIDE SEQUENCE</scope>
</reference>